<dbReference type="CDD" id="cd04301">
    <property type="entry name" value="NAT_SF"/>
    <property type="match status" value="1"/>
</dbReference>
<organism evidence="2 3">
    <name type="scientific">Bowmanella dokdonensis</name>
    <dbReference type="NCBI Taxonomy" id="751969"/>
    <lineage>
        <taxon>Bacteria</taxon>
        <taxon>Pseudomonadati</taxon>
        <taxon>Pseudomonadota</taxon>
        <taxon>Gammaproteobacteria</taxon>
        <taxon>Alteromonadales</taxon>
        <taxon>Alteromonadaceae</taxon>
        <taxon>Bowmanella</taxon>
    </lineage>
</organism>
<reference evidence="2" key="1">
    <citation type="submission" date="2021-03" db="EMBL/GenBank/DDBJ databases">
        <title>novel species isolated from a fishpond in China.</title>
        <authorList>
            <person name="Lu H."/>
            <person name="Cai Z."/>
        </authorList>
    </citation>
    <scope>NUCLEOTIDE SEQUENCE</scope>
    <source>
        <strain evidence="2">JCM 30855</strain>
    </source>
</reference>
<dbReference type="Proteomes" id="UP000664654">
    <property type="component" value="Unassembled WGS sequence"/>
</dbReference>
<sequence length="118" mass="13685">MVEHLEAAGLFLSDDEHWRRIAHDYHCYHLVIWQGQRIGNLKYRLSRDEVTIMQLQIDPEYQGRGLGAQVVRQVLAGADGRPVKLTVLKQNPALNLYLRLGFKITGEDQYEFHMQAQP</sequence>
<dbReference type="GO" id="GO:0016747">
    <property type="term" value="F:acyltransferase activity, transferring groups other than amino-acyl groups"/>
    <property type="evidence" value="ECO:0007669"/>
    <property type="project" value="InterPro"/>
</dbReference>
<dbReference type="Pfam" id="PF13673">
    <property type="entry name" value="Acetyltransf_10"/>
    <property type="match status" value="1"/>
</dbReference>
<dbReference type="PROSITE" id="PS51186">
    <property type="entry name" value="GNAT"/>
    <property type="match status" value="1"/>
</dbReference>
<feature type="domain" description="N-acetyltransferase" evidence="1">
    <location>
        <begin position="1"/>
        <end position="118"/>
    </location>
</feature>
<evidence type="ECO:0000259" key="1">
    <source>
        <dbReference type="PROSITE" id="PS51186"/>
    </source>
</evidence>
<evidence type="ECO:0000313" key="3">
    <source>
        <dbReference type="Proteomes" id="UP000664654"/>
    </source>
</evidence>
<keyword evidence="3" id="KW-1185">Reference proteome</keyword>
<accession>A0A939DNI8</accession>
<dbReference type="AlphaFoldDB" id="A0A939DNI8"/>
<dbReference type="InterPro" id="IPR016181">
    <property type="entry name" value="Acyl_CoA_acyltransferase"/>
</dbReference>
<proteinExistence type="predicted"/>
<dbReference type="Gene3D" id="3.40.630.30">
    <property type="match status" value="1"/>
</dbReference>
<name>A0A939DNI8_9ALTE</name>
<comment type="caution">
    <text evidence="2">The sequence shown here is derived from an EMBL/GenBank/DDBJ whole genome shotgun (WGS) entry which is preliminary data.</text>
</comment>
<dbReference type="SUPFAM" id="SSF55729">
    <property type="entry name" value="Acyl-CoA N-acyltransferases (Nat)"/>
    <property type="match status" value="1"/>
</dbReference>
<gene>
    <name evidence="2" type="ORF">J0A66_09150</name>
</gene>
<protein>
    <submittedName>
        <fullName evidence="2">GNAT family N-acetyltransferase</fullName>
    </submittedName>
</protein>
<dbReference type="InterPro" id="IPR000182">
    <property type="entry name" value="GNAT_dom"/>
</dbReference>
<dbReference type="EMBL" id="JAFKCV010000004">
    <property type="protein sequence ID" value="MBN7825385.1"/>
    <property type="molecule type" value="Genomic_DNA"/>
</dbReference>
<evidence type="ECO:0000313" key="2">
    <source>
        <dbReference type="EMBL" id="MBN7825385.1"/>
    </source>
</evidence>